<dbReference type="SMART" id="SM00112">
    <property type="entry name" value="CA"/>
    <property type="match status" value="3"/>
</dbReference>
<evidence type="ECO:0000256" key="7">
    <source>
        <dbReference type="SAM" id="SignalP"/>
    </source>
</evidence>
<dbReference type="GO" id="GO:0016020">
    <property type="term" value="C:membrane"/>
    <property type="evidence" value="ECO:0007669"/>
    <property type="project" value="UniProtKB-SubCell"/>
</dbReference>
<dbReference type="PANTHER" id="PTHR24027">
    <property type="entry name" value="CADHERIN-23"/>
    <property type="match status" value="1"/>
</dbReference>
<evidence type="ECO:0000256" key="6">
    <source>
        <dbReference type="SAM" id="Phobius"/>
    </source>
</evidence>
<dbReference type="GO" id="GO:0009653">
    <property type="term" value="P:anatomical structure morphogenesis"/>
    <property type="evidence" value="ECO:0007669"/>
    <property type="project" value="UniProtKB-ARBA"/>
</dbReference>
<dbReference type="GO" id="GO:0005509">
    <property type="term" value="F:calcium ion binding"/>
    <property type="evidence" value="ECO:0007669"/>
    <property type="project" value="UniProtKB-UniRule"/>
</dbReference>
<evidence type="ECO:0000259" key="8">
    <source>
        <dbReference type="PROSITE" id="PS50268"/>
    </source>
</evidence>
<dbReference type="PRINTS" id="PR00205">
    <property type="entry name" value="CADHERIN"/>
</dbReference>
<feature type="domain" description="Cadherin" evidence="8">
    <location>
        <begin position="229"/>
        <end position="344"/>
    </location>
</feature>
<name>A0ABD1JHE8_9TELE</name>
<dbReference type="Pfam" id="PF00028">
    <property type="entry name" value="Cadherin"/>
    <property type="match status" value="2"/>
</dbReference>
<feature type="chain" id="PRO_5044775604" description="Cadherin domain-containing protein" evidence="7">
    <location>
        <begin position="21"/>
        <end position="619"/>
    </location>
</feature>
<feature type="domain" description="Cadherin" evidence="8">
    <location>
        <begin position="137"/>
        <end position="229"/>
    </location>
</feature>
<dbReference type="EMBL" id="JBHFQA010000015">
    <property type="protein sequence ID" value="KAL2086489.1"/>
    <property type="molecule type" value="Genomic_DNA"/>
</dbReference>
<evidence type="ECO:0000256" key="4">
    <source>
        <dbReference type="ARBA" id="ARBA00023136"/>
    </source>
</evidence>
<dbReference type="InterPro" id="IPR039808">
    <property type="entry name" value="Cadherin"/>
</dbReference>
<comment type="caution">
    <text evidence="9">The sequence shown here is derived from an EMBL/GenBank/DDBJ whole genome shotgun (WGS) entry which is preliminary data.</text>
</comment>
<gene>
    <name evidence="9" type="ORF">ACEWY4_017548</name>
</gene>
<keyword evidence="6" id="KW-0812">Transmembrane</keyword>
<keyword evidence="3 5" id="KW-0106">Calcium</keyword>
<evidence type="ECO:0000313" key="10">
    <source>
        <dbReference type="Proteomes" id="UP001591681"/>
    </source>
</evidence>
<feature type="signal peptide" evidence="7">
    <location>
        <begin position="1"/>
        <end position="20"/>
    </location>
</feature>
<keyword evidence="4 6" id="KW-0472">Membrane</keyword>
<keyword evidence="10" id="KW-1185">Reference proteome</keyword>
<evidence type="ECO:0000256" key="2">
    <source>
        <dbReference type="ARBA" id="ARBA00022737"/>
    </source>
</evidence>
<keyword evidence="7" id="KW-0732">Signal</keyword>
<keyword evidence="6" id="KW-1133">Transmembrane helix</keyword>
<proteinExistence type="predicted"/>
<dbReference type="InterPro" id="IPR020894">
    <property type="entry name" value="Cadherin_CS"/>
</dbReference>
<sequence length="619" mass="67578">MSIGCCFWTVLLSGFLLTVGICGLPASTNIDCNTPMPYTYPSIDEGFTGRLELVKTPPEAHLTLESPSCPVCLSFLDLSHTPGDSLATVQTKKPLDAEILTEYNGTFTYSVVCMKSGVRNDRTLGLKDINDNTPVFEKDVYEVQVSKFLPVRSLVVQVKATDADVSPLYNTVTYSIKPPSDTFEVTSDGSVLLNKQLNCTITTLYSFNVTAMDIDGNSNSTTVMVTVTDGPTFEYKIYNASVSKKEVGPIENIDPAPIKAKGGNKHSIIYHISAVDPSEYLSNFVINNKSGIITIQTQLSHVRASTVSLDIQASLENDNTKTANAMVILDVENGPEVGNNPPVFSQQVYSAEIFSVVPVDFTVLVVKATDPDVGETEMLKYSLVDPNSLFAVEPSSGLVHVVSDLHSGTETLKVRATDPHGLYDTTTVEVMIKESGEDNIATMSLNKPYDTVVTNANSIEDALENATMWEVHIISITKHDDSVKQDRALKKDSTFQTNVHFIAMVQSGSVIMCKYDIKGKLESEKESVLEKLRAVLGADVDFEIPEGPPGIDLVAIVLGTLAVMAVVSGALVGVMLIKRKQQKRRGSQDSMEGMPPFYIWDPVTQRNIQPQMELHRVPR</sequence>
<dbReference type="SUPFAM" id="SSF49313">
    <property type="entry name" value="Cadherin-like"/>
    <property type="match status" value="3"/>
</dbReference>
<dbReference type="Proteomes" id="UP001591681">
    <property type="component" value="Unassembled WGS sequence"/>
</dbReference>
<evidence type="ECO:0000313" key="9">
    <source>
        <dbReference type="EMBL" id="KAL2086489.1"/>
    </source>
</evidence>
<dbReference type="PROSITE" id="PS00232">
    <property type="entry name" value="CADHERIN_1"/>
    <property type="match status" value="1"/>
</dbReference>
<dbReference type="PANTHER" id="PTHR24027:SF438">
    <property type="entry name" value="CADHERIN 23"/>
    <property type="match status" value="1"/>
</dbReference>
<accession>A0ABD1JHE8</accession>
<comment type="subcellular location">
    <subcellularLocation>
        <location evidence="1">Membrane</location>
    </subcellularLocation>
</comment>
<feature type="transmembrane region" description="Helical" evidence="6">
    <location>
        <begin position="553"/>
        <end position="577"/>
    </location>
</feature>
<reference evidence="9 10" key="1">
    <citation type="submission" date="2024-09" db="EMBL/GenBank/DDBJ databases">
        <title>A chromosome-level genome assembly of Gray's grenadier anchovy, Coilia grayii.</title>
        <authorList>
            <person name="Fu Z."/>
        </authorList>
    </citation>
    <scope>NUCLEOTIDE SEQUENCE [LARGE SCALE GENOMIC DNA]</scope>
    <source>
        <strain evidence="9">G4</strain>
        <tissue evidence="9">Muscle</tissue>
    </source>
</reference>
<evidence type="ECO:0000256" key="3">
    <source>
        <dbReference type="ARBA" id="ARBA00022837"/>
    </source>
</evidence>
<evidence type="ECO:0000256" key="5">
    <source>
        <dbReference type="PROSITE-ProRule" id="PRU00043"/>
    </source>
</evidence>
<dbReference type="AlphaFoldDB" id="A0ABD1JHE8"/>
<dbReference type="InterPro" id="IPR015919">
    <property type="entry name" value="Cadherin-like_sf"/>
</dbReference>
<feature type="domain" description="Cadherin" evidence="8">
    <location>
        <begin position="345"/>
        <end position="450"/>
    </location>
</feature>
<dbReference type="PROSITE" id="PS50268">
    <property type="entry name" value="CADHERIN_2"/>
    <property type="match status" value="3"/>
</dbReference>
<dbReference type="InterPro" id="IPR002126">
    <property type="entry name" value="Cadherin-like_dom"/>
</dbReference>
<protein>
    <recommendedName>
        <fullName evidence="8">Cadherin domain-containing protein</fullName>
    </recommendedName>
</protein>
<evidence type="ECO:0000256" key="1">
    <source>
        <dbReference type="ARBA" id="ARBA00004370"/>
    </source>
</evidence>
<organism evidence="9 10">
    <name type="scientific">Coilia grayii</name>
    <name type="common">Gray's grenadier anchovy</name>
    <dbReference type="NCBI Taxonomy" id="363190"/>
    <lineage>
        <taxon>Eukaryota</taxon>
        <taxon>Metazoa</taxon>
        <taxon>Chordata</taxon>
        <taxon>Craniata</taxon>
        <taxon>Vertebrata</taxon>
        <taxon>Euteleostomi</taxon>
        <taxon>Actinopterygii</taxon>
        <taxon>Neopterygii</taxon>
        <taxon>Teleostei</taxon>
        <taxon>Clupei</taxon>
        <taxon>Clupeiformes</taxon>
        <taxon>Clupeoidei</taxon>
        <taxon>Engraulidae</taxon>
        <taxon>Coilinae</taxon>
        <taxon>Coilia</taxon>
    </lineage>
</organism>
<dbReference type="Gene3D" id="2.60.40.60">
    <property type="entry name" value="Cadherins"/>
    <property type="match status" value="3"/>
</dbReference>
<keyword evidence="2" id="KW-0677">Repeat</keyword>
<dbReference type="CDD" id="cd11304">
    <property type="entry name" value="Cadherin_repeat"/>
    <property type="match status" value="3"/>
</dbReference>